<dbReference type="STRING" id="1189325.SAMN04488119_1145"/>
<organism evidence="2 3">
    <name type="scientific">Oceanicella actignis</name>
    <dbReference type="NCBI Taxonomy" id="1189325"/>
    <lineage>
        <taxon>Bacteria</taxon>
        <taxon>Pseudomonadati</taxon>
        <taxon>Pseudomonadota</taxon>
        <taxon>Alphaproteobacteria</taxon>
        <taxon>Rhodobacterales</taxon>
        <taxon>Paracoccaceae</taxon>
        <taxon>Oceanicella</taxon>
    </lineage>
</organism>
<keyword evidence="1" id="KW-0472">Membrane</keyword>
<protein>
    <submittedName>
        <fullName evidence="2">Uncharacterized protein</fullName>
    </submittedName>
</protein>
<evidence type="ECO:0000256" key="1">
    <source>
        <dbReference type="SAM" id="Phobius"/>
    </source>
</evidence>
<gene>
    <name evidence="2" type="ORF">SAMN05216200_1166</name>
</gene>
<dbReference type="Proteomes" id="UP000184066">
    <property type="component" value="Unassembled WGS sequence"/>
</dbReference>
<proteinExistence type="predicted"/>
<name>A0A1M7U3G2_9RHOB</name>
<evidence type="ECO:0000313" key="3">
    <source>
        <dbReference type="Proteomes" id="UP000184066"/>
    </source>
</evidence>
<dbReference type="AlphaFoldDB" id="A0A1M7U3G2"/>
<reference evidence="2 3" key="1">
    <citation type="submission" date="2016-12" db="EMBL/GenBank/DDBJ databases">
        <authorList>
            <person name="Song W.-J."/>
            <person name="Kurnit D.M."/>
        </authorList>
    </citation>
    <scope>NUCLEOTIDE SEQUENCE [LARGE SCALE GENOMIC DNA]</scope>
    <source>
        <strain evidence="2 3">CGMCC 1.10808</strain>
    </source>
</reference>
<keyword evidence="1" id="KW-0812">Transmembrane</keyword>
<sequence length="88" mass="9609">MTRKKLQPPADPYRLMRFVFRHALNGVMAGWAFLLALLWLDVGGLGARVHGAADGWIVVLMLAGAFGVTFSMVGIVWGVLVMLPDEPD</sequence>
<keyword evidence="3" id="KW-1185">Reference proteome</keyword>
<evidence type="ECO:0000313" key="2">
    <source>
        <dbReference type="EMBL" id="SHN77508.1"/>
    </source>
</evidence>
<keyword evidence="1" id="KW-1133">Transmembrane helix</keyword>
<feature type="transmembrane region" description="Helical" evidence="1">
    <location>
        <begin position="56"/>
        <end position="83"/>
    </location>
</feature>
<dbReference type="OrthoDB" id="8449317at2"/>
<accession>A0A1M7U3G2</accession>
<dbReference type="RefSeq" id="WP_072748478.1">
    <property type="nucleotide sequence ID" value="NZ_FOHL01000014.1"/>
</dbReference>
<dbReference type="EMBL" id="FRDL01000016">
    <property type="protein sequence ID" value="SHN77508.1"/>
    <property type="molecule type" value="Genomic_DNA"/>
</dbReference>